<keyword evidence="2" id="KW-1133">Transmembrane helix</keyword>
<feature type="transmembrane region" description="Helical" evidence="2">
    <location>
        <begin position="22"/>
        <end position="42"/>
    </location>
</feature>
<keyword evidence="2" id="KW-0812">Transmembrane</keyword>
<keyword evidence="2" id="KW-0472">Membrane</keyword>
<keyword evidence="4" id="KW-1185">Reference proteome</keyword>
<evidence type="ECO:0000313" key="4">
    <source>
        <dbReference type="Proteomes" id="UP001633002"/>
    </source>
</evidence>
<accession>A0ABD3GIZ1</accession>
<protein>
    <submittedName>
        <fullName evidence="3">Uncharacterized protein</fullName>
    </submittedName>
</protein>
<dbReference type="AlphaFoldDB" id="A0ABD3GIZ1"/>
<evidence type="ECO:0000256" key="2">
    <source>
        <dbReference type="SAM" id="Phobius"/>
    </source>
</evidence>
<evidence type="ECO:0000256" key="1">
    <source>
        <dbReference type="SAM" id="MobiDB-lite"/>
    </source>
</evidence>
<gene>
    <name evidence="3" type="ORF">R1sor_027082</name>
</gene>
<evidence type="ECO:0000313" key="3">
    <source>
        <dbReference type="EMBL" id="KAL3677134.1"/>
    </source>
</evidence>
<feature type="region of interest" description="Disordered" evidence="1">
    <location>
        <begin position="46"/>
        <end position="107"/>
    </location>
</feature>
<proteinExistence type="predicted"/>
<sequence>MEGAGGTTRPGDVLKRSTFRKYFAGGLAVAGVFWFLTSVRPFSSKLEPVTSKAKDLSRGGTKVPTVPYEKDTNSHSHPEGPTYKTGPRPSPHDGVAAGHSEGAKPRF</sequence>
<organism evidence="3 4">
    <name type="scientific">Riccia sorocarpa</name>
    <dbReference type="NCBI Taxonomy" id="122646"/>
    <lineage>
        <taxon>Eukaryota</taxon>
        <taxon>Viridiplantae</taxon>
        <taxon>Streptophyta</taxon>
        <taxon>Embryophyta</taxon>
        <taxon>Marchantiophyta</taxon>
        <taxon>Marchantiopsida</taxon>
        <taxon>Marchantiidae</taxon>
        <taxon>Marchantiales</taxon>
        <taxon>Ricciaceae</taxon>
        <taxon>Riccia</taxon>
    </lineage>
</organism>
<reference evidence="3 4" key="1">
    <citation type="submission" date="2024-09" db="EMBL/GenBank/DDBJ databases">
        <title>Chromosome-scale assembly of Riccia sorocarpa.</title>
        <authorList>
            <person name="Paukszto L."/>
        </authorList>
    </citation>
    <scope>NUCLEOTIDE SEQUENCE [LARGE SCALE GENOMIC DNA]</scope>
    <source>
        <strain evidence="3">LP-2024</strain>
        <tissue evidence="3">Aerial parts of the thallus</tissue>
    </source>
</reference>
<dbReference type="EMBL" id="JBJQOH010000008">
    <property type="protein sequence ID" value="KAL3677134.1"/>
    <property type="molecule type" value="Genomic_DNA"/>
</dbReference>
<comment type="caution">
    <text evidence="3">The sequence shown here is derived from an EMBL/GenBank/DDBJ whole genome shotgun (WGS) entry which is preliminary data.</text>
</comment>
<feature type="compositionally biased region" description="Basic and acidic residues" evidence="1">
    <location>
        <begin position="68"/>
        <end position="78"/>
    </location>
</feature>
<dbReference type="Proteomes" id="UP001633002">
    <property type="component" value="Unassembled WGS sequence"/>
</dbReference>
<name>A0ABD3GIZ1_9MARC</name>